<evidence type="ECO:0000313" key="11">
    <source>
        <dbReference type="Proteomes" id="UP001589818"/>
    </source>
</evidence>
<dbReference type="Gene3D" id="3.30.300.210">
    <property type="entry name" value="Nutrient germinant receptor protein C, domain 3"/>
    <property type="match status" value="1"/>
</dbReference>
<dbReference type="PANTHER" id="PTHR35789">
    <property type="entry name" value="SPORE GERMINATION PROTEIN B3"/>
    <property type="match status" value="1"/>
</dbReference>
<keyword evidence="5" id="KW-0472">Membrane</keyword>
<organism evidence="10 11">
    <name type="scientific">Paenibacillus mendelii</name>
    <dbReference type="NCBI Taxonomy" id="206163"/>
    <lineage>
        <taxon>Bacteria</taxon>
        <taxon>Bacillati</taxon>
        <taxon>Bacillota</taxon>
        <taxon>Bacilli</taxon>
        <taxon>Bacillales</taxon>
        <taxon>Paenibacillaceae</taxon>
        <taxon>Paenibacillus</taxon>
    </lineage>
</organism>
<evidence type="ECO:0000259" key="9">
    <source>
        <dbReference type="Pfam" id="PF25198"/>
    </source>
</evidence>
<accession>A0ABV6J9F0</accession>
<comment type="similarity">
    <text evidence="2">Belongs to the GerABKC lipoprotein family.</text>
</comment>
<evidence type="ECO:0000256" key="7">
    <source>
        <dbReference type="ARBA" id="ARBA00023288"/>
    </source>
</evidence>
<reference evidence="10 11" key="1">
    <citation type="submission" date="2024-09" db="EMBL/GenBank/DDBJ databases">
        <authorList>
            <person name="Sun Q."/>
            <person name="Mori K."/>
        </authorList>
    </citation>
    <scope>NUCLEOTIDE SEQUENCE [LARGE SCALE GENOMIC DNA]</scope>
    <source>
        <strain evidence="10 11">CCM 4839</strain>
    </source>
</reference>
<feature type="domain" description="Spore germination protein N-terminal" evidence="9">
    <location>
        <begin position="15"/>
        <end position="190"/>
    </location>
</feature>
<evidence type="ECO:0000313" key="10">
    <source>
        <dbReference type="EMBL" id="MFC0392167.1"/>
    </source>
</evidence>
<proteinExistence type="inferred from homology"/>
<keyword evidence="6" id="KW-0564">Palmitate</keyword>
<evidence type="ECO:0000256" key="6">
    <source>
        <dbReference type="ARBA" id="ARBA00023139"/>
    </source>
</evidence>
<dbReference type="InterPro" id="IPR046953">
    <property type="entry name" value="Spore_GerAC-like_C"/>
</dbReference>
<keyword evidence="3" id="KW-0309">Germination</keyword>
<evidence type="ECO:0000256" key="1">
    <source>
        <dbReference type="ARBA" id="ARBA00004635"/>
    </source>
</evidence>
<keyword evidence="4" id="KW-0732">Signal</keyword>
<dbReference type="Pfam" id="PF05504">
    <property type="entry name" value="Spore_GerAC"/>
    <property type="match status" value="1"/>
</dbReference>
<dbReference type="RefSeq" id="WP_204819285.1">
    <property type="nucleotide sequence ID" value="NZ_JANHOF010000003.1"/>
</dbReference>
<evidence type="ECO:0000256" key="2">
    <source>
        <dbReference type="ARBA" id="ARBA00007886"/>
    </source>
</evidence>
<dbReference type="Pfam" id="PF25198">
    <property type="entry name" value="Spore_GerAC_N"/>
    <property type="match status" value="1"/>
</dbReference>
<dbReference type="EMBL" id="JBHLVF010000017">
    <property type="protein sequence ID" value="MFC0392167.1"/>
    <property type="molecule type" value="Genomic_DNA"/>
</dbReference>
<keyword evidence="11" id="KW-1185">Reference proteome</keyword>
<feature type="domain" description="Spore germination GerAC-like C-terminal" evidence="8">
    <location>
        <begin position="217"/>
        <end position="380"/>
    </location>
</feature>
<evidence type="ECO:0000256" key="3">
    <source>
        <dbReference type="ARBA" id="ARBA00022544"/>
    </source>
</evidence>
<evidence type="ECO:0000256" key="5">
    <source>
        <dbReference type="ARBA" id="ARBA00023136"/>
    </source>
</evidence>
<dbReference type="Proteomes" id="UP001589818">
    <property type="component" value="Unassembled WGS sequence"/>
</dbReference>
<sequence>MACLLVCGLLSGCWNRRELNTLGIQLGTAIDKKDGQYQVAVQVVDPAEVASKSKGGSKRVPVTMYHATAPTIFEAYRKLTTTSPRKIYASHIRVLVLGESLARDGIAKVLDLLWRDTELRTDFYIMVANGTEAKNVLKILTPLEDIPATKLYKSLDTSSKAWAVTNPFTMDQLIEQLVSEGRNPVLTGIRIIGDQEKGEKQSNVESIDPATQLKFSKLAVFREDRLIGWLNEEESKGYNYIMGNVKSTVGHVSCPDGGYLDLEGIYFDTEVKGNVKNGEPVIEVKMKTLGNIADVECDINVEDVKTIEWLEDEEEKKLTMLMRKSVEVVQKKFKVDAFGFGEAIYRSNPKAWKKLKPDWEERFSRLKVNISVDARIQGTGTVTNSILGDVRE</sequence>
<dbReference type="InterPro" id="IPR008844">
    <property type="entry name" value="Spore_GerAC-like"/>
</dbReference>
<dbReference type="NCBIfam" id="TIGR02887">
    <property type="entry name" value="spore_ger_x_C"/>
    <property type="match status" value="1"/>
</dbReference>
<comment type="caution">
    <text evidence="10">The sequence shown here is derived from an EMBL/GenBank/DDBJ whole genome shotgun (WGS) entry which is preliminary data.</text>
</comment>
<comment type="subcellular location">
    <subcellularLocation>
        <location evidence="1">Membrane</location>
        <topology evidence="1">Lipid-anchor</topology>
    </subcellularLocation>
</comment>
<evidence type="ECO:0000259" key="8">
    <source>
        <dbReference type="Pfam" id="PF05504"/>
    </source>
</evidence>
<dbReference type="PANTHER" id="PTHR35789:SF1">
    <property type="entry name" value="SPORE GERMINATION PROTEIN B3"/>
    <property type="match status" value="1"/>
</dbReference>
<protein>
    <submittedName>
        <fullName evidence="10">Ger(X)C family spore germination protein</fullName>
    </submittedName>
</protein>
<gene>
    <name evidence="10" type="ORF">ACFFJ8_12420</name>
</gene>
<evidence type="ECO:0000256" key="4">
    <source>
        <dbReference type="ARBA" id="ARBA00022729"/>
    </source>
</evidence>
<keyword evidence="7" id="KW-0449">Lipoprotein</keyword>
<dbReference type="InterPro" id="IPR038501">
    <property type="entry name" value="Spore_GerAC_C_sf"/>
</dbReference>
<name>A0ABV6J9F0_9BACL</name>
<dbReference type="InterPro" id="IPR057336">
    <property type="entry name" value="GerAC_N"/>
</dbReference>